<dbReference type="InterPro" id="IPR039422">
    <property type="entry name" value="MarR/SlyA-like"/>
</dbReference>
<dbReference type="InterPro" id="IPR000835">
    <property type="entry name" value="HTH_MarR-typ"/>
</dbReference>
<protein>
    <recommendedName>
        <fullName evidence="2">HTH marR-type domain-containing protein</fullName>
    </recommendedName>
</protein>
<feature type="region of interest" description="Disordered" evidence="1">
    <location>
        <begin position="1"/>
        <end position="33"/>
    </location>
</feature>
<evidence type="ECO:0000313" key="3">
    <source>
        <dbReference type="EMBL" id="GEO92413.1"/>
    </source>
</evidence>
<evidence type="ECO:0000259" key="2">
    <source>
        <dbReference type="PROSITE" id="PS50995"/>
    </source>
</evidence>
<dbReference type="PRINTS" id="PR00598">
    <property type="entry name" value="HTHMARR"/>
</dbReference>
<sequence>MTPRTPAAPASPAPAAPPAGAAGSDDGAAGPDRLAGAGLAAEPFFLMARASTMGSSQANRALTELGLKVRHYSVLGLACSGLEPTQRELSQFLVLDPSQIVAIIDELERRGAVERRTDPRDRRSKILVPTPAGEELYARARELVAGATARSLAALTEEERDRLLDLLRRAAF</sequence>
<accession>A0ABQ0X6R7</accession>
<dbReference type="Gene3D" id="1.10.10.10">
    <property type="entry name" value="Winged helix-like DNA-binding domain superfamily/Winged helix DNA-binding domain"/>
    <property type="match status" value="1"/>
</dbReference>
<keyword evidence="4" id="KW-1185">Reference proteome</keyword>
<name>A0ABQ0X6R7_9MICC</name>
<reference evidence="3 4" key="1">
    <citation type="submission" date="2019-07" db="EMBL/GenBank/DDBJ databases">
        <title>Whole genome shotgun sequence of Kocuria flava NBRC 107626.</title>
        <authorList>
            <person name="Hosoyama A."/>
            <person name="Uohara A."/>
            <person name="Ohji S."/>
            <person name="Ichikawa N."/>
        </authorList>
    </citation>
    <scope>NUCLEOTIDE SEQUENCE [LARGE SCALE GENOMIC DNA]</scope>
    <source>
        <strain evidence="3 4">NBRC 107626</strain>
    </source>
</reference>
<evidence type="ECO:0000256" key="1">
    <source>
        <dbReference type="SAM" id="MobiDB-lite"/>
    </source>
</evidence>
<proteinExistence type="predicted"/>
<feature type="compositionally biased region" description="Low complexity" evidence="1">
    <location>
        <begin position="18"/>
        <end position="32"/>
    </location>
</feature>
<dbReference type="RefSeq" id="WP_083529186.1">
    <property type="nucleotide sequence ID" value="NZ_BJZR01000042.1"/>
</dbReference>
<evidence type="ECO:0000313" key="4">
    <source>
        <dbReference type="Proteomes" id="UP000321155"/>
    </source>
</evidence>
<organism evidence="3 4">
    <name type="scientific">Kocuria flava</name>
    <dbReference type="NCBI Taxonomy" id="446860"/>
    <lineage>
        <taxon>Bacteria</taxon>
        <taxon>Bacillati</taxon>
        <taxon>Actinomycetota</taxon>
        <taxon>Actinomycetes</taxon>
        <taxon>Micrococcales</taxon>
        <taxon>Micrococcaceae</taxon>
        <taxon>Kocuria</taxon>
    </lineage>
</organism>
<dbReference type="EMBL" id="BJZR01000042">
    <property type="protein sequence ID" value="GEO92413.1"/>
    <property type="molecule type" value="Genomic_DNA"/>
</dbReference>
<dbReference type="PANTHER" id="PTHR33164:SF43">
    <property type="entry name" value="HTH-TYPE TRANSCRIPTIONAL REPRESSOR YETL"/>
    <property type="match status" value="1"/>
</dbReference>
<dbReference type="Proteomes" id="UP000321155">
    <property type="component" value="Unassembled WGS sequence"/>
</dbReference>
<gene>
    <name evidence="3" type="ORF">KFL01_17190</name>
</gene>
<dbReference type="Pfam" id="PF12802">
    <property type="entry name" value="MarR_2"/>
    <property type="match status" value="1"/>
</dbReference>
<dbReference type="InterPro" id="IPR036388">
    <property type="entry name" value="WH-like_DNA-bd_sf"/>
</dbReference>
<comment type="caution">
    <text evidence="3">The sequence shown here is derived from an EMBL/GenBank/DDBJ whole genome shotgun (WGS) entry which is preliminary data.</text>
</comment>
<dbReference type="SUPFAM" id="SSF46785">
    <property type="entry name" value="Winged helix' DNA-binding domain"/>
    <property type="match status" value="1"/>
</dbReference>
<dbReference type="SMART" id="SM00347">
    <property type="entry name" value="HTH_MARR"/>
    <property type="match status" value="1"/>
</dbReference>
<dbReference type="InterPro" id="IPR036390">
    <property type="entry name" value="WH_DNA-bd_sf"/>
</dbReference>
<feature type="domain" description="HTH marR-type" evidence="2">
    <location>
        <begin position="40"/>
        <end position="172"/>
    </location>
</feature>
<dbReference type="PROSITE" id="PS50995">
    <property type="entry name" value="HTH_MARR_2"/>
    <property type="match status" value="1"/>
</dbReference>
<dbReference type="PANTHER" id="PTHR33164">
    <property type="entry name" value="TRANSCRIPTIONAL REGULATOR, MARR FAMILY"/>
    <property type="match status" value="1"/>
</dbReference>